<dbReference type="Gene3D" id="2.80.10.50">
    <property type="match status" value="1"/>
</dbReference>
<reference evidence="1 2" key="1">
    <citation type="submission" date="2019-01" db="EMBL/GenBank/DDBJ databases">
        <title>Genomes sequencing and comparative genomics of infectious freshwater microsporidia, Cucumispora dikerogammari and Thelohania contejeani.</title>
        <authorList>
            <person name="Cormier A."/>
            <person name="Giraud I."/>
            <person name="Wattier R."/>
            <person name="Teixeira M."/>
            <person name="Grandjean F."/>
            <person name="Rigaud T."/>
            <person name="Cordaux R."/>
        </authorList>
    </citation>
    <scope>NUCLEOTIDE SEQUENCE [LARGE SCALE GENOMIC DNA]</scope>
    <source>
        <strain evidence="1">T1</strain>
        <tissue evidence="1">Spores</tissue>
    </source>
</reference>
<name>A0ABQ7I0A7_9MICR</name>
<evidence type="ECO:0000313" key="2">
    <source>
        <dbReference type="Proteomes" id="UP001516464"/>
    </source>
</evidence>
<dbReference type="Proteomes" id="UP001516464">
    <property type="component" value="Unassembled WGS sequence"/>
</dbReference>
<comment type="caution">
    <text evidence="1">The sequence shown here is derived from an EMBL/GenBank/DDBJ whole genome shotgun (WGS) entry which is preliminary data.</text>
</comment>
<dbReference type="SUPFAM" id="SSF50370">
    <property type="entry name" value="Ricin B-like lectins"/>
    <property type="match status" value="1"/>
</dbReference>
<gene>
    <name evidence="1" type="ORF">TCON_0905</name>
</gene>
<accession>A0ABQ7I0A7</accession>
<evidence type="ECO:0000313" key="1">
    <source>
        <dbReference type="EMBL" id="KAF7683905.1"/>
    </source>
</evidence>
<dbReference type="InterPro" id="IPR035992">
    <property type="entry name" value="Ricin_B-like_lectins"/>
</dbReference>
<sequence length="179" mass="20266">MIIFFLNSILAFSFFIKKPNEDLYIGGSKLGKDPSFVNKVDADIFHLEEVPGMFGFNYIKSENNKVFDVAGFGTKLIFYAYNGGTNQHMELIFNHSGHFQIRALGKCINFSSVPIILEACSTSPSHDIDIINADTSLPKEIVKRYGEEVTLERIEYMVEKLVRGLEHHNKAVLTALNHY</sequence>
<proteinExistence type="predicted"/>
<protein>
    <submittedName>
        <fullName evidence="1">Uncharacterized protein</fullName>
    </submittedName>
</protein>
<dbReference type="CDD" id="cd00161">
    <property type="entry name" value="beta-trefoil_Ricin-like"/>
    <property type="match status" value="1"/>
</dbReference>
<keyword evidence="2" id="KW-1185">Reference proteome</keyword>
<organism evidence="1 2">
    <name type="scientific">Astathelohania contejeani</name>
    <dbReference type="NCBI Taxonomy" id="164912"/>
    <lineage>
        <taxon>Eukaryota</taxon>
        <taxon>Fungi</taxon>
        <taxon>Fungi incertae sedis</taxon>
        <taxon>Microsporidia</taxon>
        <taxon>Astathelohaniidae</taxon>
        <taxon>Astathelohania</taxon>
    </lineage>
</organism>
<dbReference type="EMBL" id="SBIQ01000042">
    <property type="protein sequence ID" value="KAF7683905.1"/>
    <property type="molecule type" value="Genomic_DNA"/>
</dbReference>